<evidence type="ECO:0000313" key="9">
    <source>
        <dbReference type="EMBL" id="MPL69024.1"/>
    </source>
</evidence>
<evidence type="ECO:0000256" key="3">
    <source>
        <dbReference type="ARBA" id="ARBA00022679"/>
    </source>
</evidence>
<evidence type="ECO:0000256" key="6">
    <source>
        <dbReference type="ARBA" id="ARBA00022932"/>
    </source>
</evidence>
<gene>
    <name evidence="9" type="ORF">SDC9_14757</name>
</gene>
<dbReference type="AlphaFoldDB" id="A0A644TQ20"/>
<dbReference type="GO" id="GO:0006261">
    <property type="term" value="P:DNA-templated DNA replication"/>
    <property type="evidence" value="ECO:0007669"/>
    <property type="project" value="TreeGrafter"/>
</dbReference>
<proteinExistence type="predicted"/>
<feature type="domain" description="DNA polymerase III delta subunit C-terminal" evidence="8">
    <location>
        <begin position="234"/>
        <end position="322"/>
    </location>
</feature>
<comment type="caution">
    <text evidence="9">The sequence shown here is derived from an EMBL/GenBank/DDBJ whole genome shotgun (WGS) entry which is preliminary data.</text>
</comment>
<evidence type="ECO:0000256" key="5">
    <source>
        <dbReference type="ARBA" id="ARBA00022705"/>
    </source>
</evidence>
<dbReference type="GO" id="GO:0008408">
    <property type="term" value="F:3'-5' exonuclease activity"/>
    <property type="evidence" value="ECO:0007669"/>
    <property type="project" value="InterPro"/>
</dbReference>
<evidence type="ECO:0000256" key="4">
    <source>
        <dbReference type="ARBA" id="ARBA00022695"/>
    </source>
</evidence>
<dbReference type="GO" id="GO:0003677">
    <property type="term" value="F:DNA binding"/>
    <property type="evidence" value="ECO:0007669"/>
    <property type="project" value="InterPro"/>
</dbReference>
<keyword evidence="3" id="KW-0808">Transferase</keyword>
<dbReference type="PANTHER" id="PTHR11669:SF8">
    <property type="entry name" value="DNA POLYMERASE III SUBUNIT DELTA"/>
    <property type="match status" value="1"/>
</dbReference>
<dbReference type="NCBIfam" id="TIGR00678">
    <property type="entry name" value="holB"/>
    <property type="match status" value="1"/>
</dbReference>
<dbReference type="GO" id="GO:0003887">
    <property type="term" value="F:DNA-directed DNA polymerase activity"/>
    <property type="evidence" value="ECO:0007669"/>
    <property type="project" value="UniProtKB-KW"/>
</dbReference>
<dbReference type="Pfam" id="PF13177">
    <property type="entry name" value="DNA_pol3_delta2"/>
    <property type="match status" value="1"/>
</dbReference>
<dbReference type="SUPFAM" id="SSF52540">
    <property type="entry name" value="P-loop containing nucleoside triphosphate hydrolases"/>
    <property type="match status" value="1"/>
</dbReference>
<evidence type="ECO:0000256" key="1">
    <source>
        <dbReference type="ARBA" id="ARBA00012417"/>
    </source>
</evidence>
<evidence type="ECO:0000256" key="7">
    <source>
        <dbReference type="ARBA" id="ARBA00049244"/>
    </source>
</evidence>
<keyword evidence="5" id="KW-0235">DNA replication</keyword>
<accession>A0A644TQ20</accession>
<dbReference type="FunFam" id="3.40.50.300:FF:001255">
    <property type="entry name" value="DNA polymerase III subunit delta"/>
    <property type="match status" value="1"/>
</dbReference>
<dbReference type="InterPro" id="IPR050238">
    <property type="entry name" value="DNA_Rep/Repair_Clamp_Loader"/>
</dbReference>
<sequence>MQWNEIVGHAENMNSLQDMLSNGRVPHALLFVGPEGVGKATVARLFAAGLLCSGAGQKPCGECSSCKQVHAMSHPDLIVMLPDGASIKIDQVRQLQREVALAPYYGQRRVGIIDAAETMTVQAANSLLKTLEEPPSDTVFILISNSRQQLLPTIISRCRIMPFYSLPYEALSKALAAQGFDHAQAGAAARISGGRMGAALGFLAKDGLIVRNQATDIVAALPGCLPNYIWETALLFEKLERRQALELYKHMTLILRDLLVYAAVKDTVLLFNADIAERLATVAHHWSEHSLLNALKAVEFARRALVANANTRLTSEALLIKLRDAAGED</sequence>
<dbReference type="PANTHER" id="PTHR11669">
    <property type="entry name" value="REPLICATION FACTOR C / DNA POLYMERASE III GAMMA-TAU SUBUNIT"/>
    <property type="match status" value="1"/>
</dbReference>
<dbReference type="EMBL" id="VSSQ01000044">
    <property type="protein sequence ID" value="MPL69024.1"/>
    <property type="molecule type" value="Genomic_DNA"/>
</dbReference>
<dbReference type="InterPro" id="IPR015199">
    <property type="entry name" value="DNA_pol_III_delta_C"/>
</dbReference>
<dbReference type="Pfam" id="PF09115">
    <property type="entry name" value="DNApol3-delta_C"/>
    <property type="match status" value="1"/>
</dbReference>
<dbReference type="InterPro" id="IPR027417">
    <property type="entry name" value="P-loop_NTPase"/>
</dbReference>
<dbReference type="GO" id="GO:0009360">
    <property type="term" value="C:DNA polymerase III complex"/>
    <property type="evidence" value="ECO:0007669"/>
    <property type="project" value="InterPro"/>
</dbReference>
<name>A0A644TQ20_9ZZZZ</name>
<evidence type="ECO:0000259" key="8">
    <source>
        <dbReference type="Pfam" id="PF09115"/>
    </source>
</evidence>
<dbReference type="InterPro" id="IPR004622">
    <property type="entry name" value="DNA_pol_HolB"/>
</dbReference>
<keyword evidence="6" id="KW-0239">DNA-directed DNA polymerase</keyword>
<protein>
    <recommendedName>
        <fullName evidence="2">DNA polymerase III subunit delta'</fullName>
        <ecNumber evidence="1">2.7.7.7</ecNumber>
    </recommendedName>
</protein>
<dbReference type="Gene3D" id="3.40.50.300">
    <property type="entry name" value="P-loop containing nucleotide triphosphate hydrolases"/>
    <property type="match status" value="1"/>
</dbReference>
<comment type="catalytic activity">
    <reaction evidence="7">
        <text>DNA(n) + a 2'-deoxyribonucleoside 5'-triphosphate = DNA(n+1) + diphosphate</text>
        <dbReference type="Rhea" id="RHEA:22508"/>
        <dbReference type="Rhea" id="RHEA-COMP:17339"/>
        <dbReference type="Rhea" id="RHEA-COMP:17340"/>
        <dbReference type="ChEBI" id="CHEBI:33019"/>
        <dbReference type="ChEBI" id="CHEBI:61560"/>
        <dbReference type="ChEBI" id="CHEBI:173112"/>
        <dbReference type="EC" id="2.7.7.7"/>
    </reaction>
</comment>
<dbReference type="EC" id="2.7.7.7" evidence="1"/>
<organism evidence="9">
    <name type="scientific">bioreactor metagenome</name>
    <dbReference type="NCBI Taxonomy" id="1076179"/>
    <lineage>
        <taxon>unclassified sequences</taxon>
        <taxon>metagenomes</taxon>
        <taxon>ecological metagenomes</taxon>
    </lineage>
</organism>
<dbReference type="CDD" id="cd00009">
    <property type="entry name" value="AAA"/>
    <property type="match status" value="1"/>
</dbReference>
<evidence type="ECO:0000256" key="2">
    <source>
        <dbReference type="ARBA" id="ARBA00014363"/>
    </source>
</evidence>
<keyword evidence="4" id="KW-0548">Nucleotidyltransferase</keyword>
<reference evidence="9" key="1">
    <citation type="submission" date="2019-08" db="EMBL/GenBank/DDBJ databases">
        <authorList>
            <person name="Kucharzyk K."/>
            <person name="Murdoch R.W."/>
            <person name="Higgins S."/>
            <person name="Loffler F."/>
        </authorList>
    </citation>
    <scope>NUCLEOTIDE SEQUENCE</scope>
</reference>